<dbReference type="PROSITE" id="PS00595">
    <property type="entry name" value="AA_TRANSFER_CLASS_5"/>
    <property type="match status" value="1"/>
</dbReference>
<keyword evidence="9" id="KW-0411">Iron-sulfur</keyword>
<dbReference type="GO" id="GO:0051536">
    <property type="term" value="F:iron-sulfur cluster binding"/>
    <property type="evidence" value="ECO:0007669"/>
    <property type="project" value="UniProtKB-KW"/>
</dbReference>
<keyword evidence="7" id="KW-0663">Pyridoxal phosphate</keyword>
<dbReference type="InterPro" id="IPR015421">
    <property type="entry name" value="PyrdxlP-dep_Trfase_major"/>
</dbReference>
<dbReference type="Proteomes" id="UP000824176">
    <property type="component" value="Unassembled WGS sequence"/>
</dbReference>
<evidence type="ECO:0000313" key="14">
    <source>
        <dbReference type="Proteomes" id="UP000824176"/>
    </source>
</evidence>
<sequence>MAIYFDNSATTRVDPEVVKAMLPFFSEYYGNISSIHTIGRQVRPYEERARKSVAKMINATPDEIVFTASGSESDNLAIIATARAFKHKGKHIITSSIEHKAVLETFKFLENYEGFEVTYLPVDKYGLIDMDYYKKALRDDTTLVSCMIANNEIGTIEPIKEMAALANEKGAIFHTDAVQAVGKMHIDVNELGVDLLTFSGHKIYAPKGIGVLYVDIELREKLKPIIHGGQQEGGLRAGTENIPYIVGLGKACDMLMEKQDTEILHIKKLRDTFEKKVLENIPDTYVNGHHELRVPSISDIVFRYIEGEALMVYAKEVCCSAGSACTSASTNPSHVLSSIHVDDVDIHGALRFSFGRFNTMEEVDKAVEVLKDSVEKLRKMSPLYNK</sequence>
<comment type="similarity">
    <text evidence="3">Belongs to the class-V pyridoxal-phosphate-dependent aminotransferase family. NifS/IscS subfamily.</text>
</comment>
<reference evidence="13" key="2">
    <citation type="submission" date="2021-04" db="EMBL/GenBank/DDBJ databases">
        <authorList>
            <person name="Gilroy R."/>
        </authorList>
    </citation>
    <scope>NUCLEOTIDE SEQUENCE</scope>
    <source>
        <strain evidence="13">ChiW4-1371</strain>
    </source>
</reference>
<dbReference type="PIRSF" id="PIRSF005572">
    <property type="entry name" value="NifS"/>
    <property type="match status" value="1"/>
</dbReference>
<evidence type="ECO:0000313" key="13">
    <source>
        <dbReference type="EMBL" id="HIZ88500.1"/>
    </source>
</evidence>
<keyword evidence="6" id="KW-0479">Metal-binding</keyword>
<dbReference type="SUPFAM" id="SSF53383">
    <property type="entry name" value="PLP-dependent transferases"/>
    <property type="match status" value="1"/>
</dbReference>
<dbReference type="InterPro" id="IPR000192">
    <property type="entry name" value="Aminotrans_V_dom"/>
</dbReference>
<dbReference type="PANTHER" id="PTHR11601">
    <property type="entry name" value="CYSTEINE DESULFURYLASE FAMILY MEMBER"/>
    <property type="match status" value="1"/>
</dbReference>
<dbReference type="GO" id="GO:0031071">
    <property type="term" value="F:cysteine desulfurase activity"/>
    <property type="evidence" value="ECO:0007669"/>
    <property type="project" value="UniProtKB-EC"/>
</dbReference>
<gene>
    <name evidence="13" type="ORF">H9804_01015</name>
</gene>
<keyword evidence="5" id="KW-0808">Transferase</keyword>
<dbReference type="GO" id="GO:0046872">
    <property type="term" value="F:metal ion binding"/>
    <property type="evidence" value="ECO:0007669"/>
    <property type="project" value="UniProtKB-KW"/>
</dbReference>
<evidence type="ECO:0000256" key="2">
    <source>
        <dbReference type="ARBA" id="ARBA00003120"/>
    </source>
</evidence>
<protein>
    <recommendedName>
        <fullName evidence="4">cysteine desulfurase</fullName>
        <ecNumber evidence="4">2.8.1.7</ecNumber>
    </recommendedName>
</protein>
<proteinExistence type="inferred from homology"/>
<dbReference type="Gene3D" id="3.40.640.10">
    <property type="entry name" value="Type I PLP-dependent aspartate aminotransferase-like (Major domain)"/>
    <property type="match status" value="1"/>
</dbReference>
<evidence type="ECO:0000256" key="1">
    <source>
        <dbReference type="ARBA" id="ARBA00001933"/>
    </source>
</evidence>
<evidence type="ECO:0000256" key="7">
    <source>
        <dbReference type="ARBA" id="ARBA00022898"/>
    </source>
</evidence>
<dbReference type="InterPro" id="IPR020578">
    <property type="entry name" value="Aminotrans_V_PyrdxlP_BS"/>
</dbReference>
<feature type="domain" description="Aminotransferase class V" evidence="12">
    <location>
        <begin position="3"/>
        <end position="365"/>
    </location>
</feature>
<comment type="cofactor">
    <cofactor evidence="1 11">
        <name>pyridoxal 5'-phosphate</name>
        <dbReference type="ChEBI" id="CHEBI:597326"/>
    </cofactor>
</comment>
<dbReference type="AlphaFoldDB" id="A0A9D2GT26"/>
<dbReference type="EC" id="2.8.1.7" evidence="4"/>
<evidence type="ECO:0000256" key="5">
    <source>
        <dbReference type="ARBA" id="ARBA00022679"/>
    </source>
</evidence>
<evidence type="ECO:0000256" key="6">
    <source>
        <dbReference type="ARBA" id="ARBA00022723"/>
    </source>
</evidence>
<evidence type="ECO:0000256" key="8">
    <source>
        <dbReference type="ARBA" id="ARBA00023004"/>
    </source>
</evidence>
<dbReference type="Pfam" id="PF00266">
    <property type="entry name" value="Aminotran_5"/>
    <property type="match status" value="1"/>
</dbReference>
<dbReference type="EMBL" id="DXAQ01000016">
    <property type="protein sequence ID" value="HIZ88500.1"/>
    <property type="molecule type" value="Genomic_DNA"/>
</dbReference>
<evidence type="ECO:0000256" key="11">
    <source>
        <dbReference type="RuleBase" id="RU004504"/>
    </source>
</evidence>
<dbReference type="InterPro" id="IPR016454">
    <property type="entry name" value="Cysteine_dSase"/>
</dbReference>
<evidence type="ECO:0000256" key="9">
    <source>
        <dbReference type="ARBA" id="ARBA00023014"/>
    </source>
</evidence>
<accession>A0A9D2GT26</accession>
<evidence type="ECO:0000259" key="12">
    <source>
        <dbReference type="Pfam" id="PF00266"/>
    </source>
</evidence>
<evidence type="ECO:0000256" key="3">
    <source>
        <dbReference type="ARBA" id="ARBA00006490"/>
    </source>
</evidence>
<dbReference type="Gene3D" id="3.90.1150.10">
    <property type="entry name" value="Aspartate Aminotransferase, domain 1"/>
    <property type="match status" value="1"/>
</dbReference>
<dbReference type="PANTHER" id="PTHR11601:SF34">
    <property type="entry name" value="CYSTEINE DESULFURASE"/>
    <property type="match status" value="1"/>
</dbReference>
<organism evidence="13 14">
    <name type="scientific">Candidatus Mucispirillum faecigallinarum</name>
    <dbReference type="NCBI Taxonomy" id="2838699"/>
    <lineage>
        <taxon>Bacteria</taxon>
        <taxon>Pseudomonadati</taxon>
        <taxon>Deferribacterota</taxon>
        <taxon>Deferribacteres</taxon>
        <taxon>Deferribacterales</taxon>
        <taxon>Mucispirillaceae</taxon>
        <taxon>Mucispirillum</taxon>
    </lineage>
</organism>
<name>A0A9D2GT26_9BACT</name>
<reference evidence="13" key="1">
    <citation type="journal article" date="2021" name="PeerJ">
        <title>Extensive microbial diversity within the chicken gut microbiome revealed by metagenomics and culture.</title>
        <authorList>
            <person name="Gilroy R."/>
            <person name="Ravi A."/>
            <person name="Getino M."/>
            <person name="Pursley I."/>
            <person name="Horton D.L."/>
            <person name="Alikhan N.F."/>
            <person name="Baker D."/>
            <person name="Gharbi K."/>
            <person name="Hall N."/>
            <person name="Watson M."/>
            <person name="Adriaenssens E.M."/>
            <person name="Foster-Nyarko E."/>
            <person name="Jarju S."/>
            <person name="Secka A."/>
            <person name="Antonio M."/>
            <person name="Oren A."/>
            <person name="Chaudhuri R.R."/>
            <person name="La Ragione R."/>
            <person name="Hildebrand F."/>
            <person name="Pallen M.J."/>
        </authorList>
    </citation>
    <scope>NUCLEOTIDE SEQUENCE</scope>
    <source>
        <strain evidence="13">ChiW4-1371</strain>
    </source>
</reference>
<keyword evidence="8" id="KW-0408">Iron</keyword>
<evidence type="ECO:0000256" key="10">
    <source>
        <dbReference type="ARBA" id="ARBA00050776"/>
    </source>
</evidence>
<dbReference type="FunFam" id="3.40.640.10:FF:000084">
    <property type="entry name" value="IscS-like cysteine desulfurase"/>
    <property type="match status" value="1"/>
</dbReference>
<comment type="catalytic activity">
    <reaction evidence="10">
        <text>(sulfur carrier)-H + L-cysteine = (sulfur carrier)-SH + L-alanine</text>
        <dbReference type="Rhea" id="RHEA:43892"/>
        <dbReference type="Rhea" id="RHEA-COMP:14737"/>
        <dbReference type="Rhea" id="RHEA-COMP:14739"/>
        <dbReference type="ChEBI" id="CHEBI:29917"/>
        <dbReference type="ChEBI" id="CHEBI:35235"/>
        <dbReference type="ChEBI" id="CHEBI:57972"/>
        <dbReference type="ChEBI" id="CHEBI:64428"/>
        <dbReference type="EC" id="2.8.1.7"/>
    </reaction>
</comment>
<comment type="caution">
    <text evidence="13">The sequence shown here is derived from an EMBL/GenBank/DDBJ whole genome shotgun (WGS) entry which is preliminary data.</text>
</comment>
<comment type="function">
    <text evidence="2">Catalyzes the removal of elemental sulfur atoms from cysteine to produce alanine. Seems to participate in the biosynthesis of the nitrogenase metalloclusters by providing the inorganic sulfur required for the Fe-S core formation.</text>
</comment>
<dbReference type="InterPro" id="IPR015422">
    <property type="entry name" value="PyrdxlP-dep_Trfase_small"/>
</dbReference>
<evidence type="ECO:0000256" key="4">
    <source>
        <dbReference type="ARBA" id="ARBA00012239"/>
    </source>
</evidence>
<dbReference type="InterPro" id="IPR015424">
    <property type="entry name" value="PyrdxlP-dep_Trfase"/>
</dbReference>